<dbReference type="PROSITE" id="PS50848">
    <property type="entry name" value="START"/>
    <property type="match status" value="1"/>
</dbReference>
<dbReference type="Pfam" id="PF01852">
    <property type="entry name" value="START"/>
    <property type="match status" value="1"/>
</dbReference>
<dbReference type="PIRSF" id="PIRSF039033">
    <property type="entry name" value="START_dom"/>
    <property type="match status" value="1"/>
</dbReference>
<dbReference type="EMBL" id="QNUL01000023">
    <property type="protein sequence ID" value="REA58057.1"/>
    <property type="molecule type" value="Genomic_DNA"/>
</dbReference>
<dbReference type="PANTHER" id="PTHR19308">
    <property type="entry name" value="PHOSPHATIDYLCHOLINE TRANSFER PROTEIN"/>
    <property type="match status" value="1"/>
</dbReference>
<organism evidence="2 3">
    <name type="scientific">Dyadobacter luteus</name>
    <dbReference type="NCBI Taxonomy" id="2259619"/>
    <lineage>
        <taxon>Bacteria</taxon>
        <taxon>Pseudomonadati</taxon>
        <taxon>Bacteroidota</taxon>
        <taxon>Cytophagia</taxon>
        <taxon>Cytophagales</taxon>
        <taxon>Spirosomataceae</taxon>
        <taxon>Dyadobacter</taxon>
    </lineage>
</organism>
<dbReference type="GO" id="GO:0008289">
    <property type="term" value="F:lipid binding"/>
    <property type="evidence" value="ECO:0007669"/>
    <property type="project" value="InterPro"/>
</dbReference>
<evidence type="ECO:0000259" key="1">
    <source>
        <dbReference type="PROSITE" id="PS50848"/>
    </source>
</evidence>
<gene>
    <name evidence="2" type="ORF">DSL64_21980</name>
</gene>
<protein>
    <submittedName>
        <fullName evidence="2">Lipid-binding protein</fullName>
    </submittedName>
</protein>
<sequence length="208" mass="23298">MLFFLLQCGNMVSAQSDWRLIAEDEGISVFSKSVSTSKVKAVKVECTLEASASQLVTLLMDLPVAIQWVSHTKSCTLVKRISPSELYYYSEVALPWPLENRDFVAHVRVTQDAITKVVTMNAPAVPGWVNENKGVVRIRKSLGYWTITPLAGNKVQVQYTLQVDPGGIIPAWMVNMLAAQGPMESFKNMRQQIRLPRYHNVSLPFITN</sequence>
<keyword evidence="3" id="KW-1185">Reference proteome</keyword>
<dbReference type="InterPro" id="IPR002913">
    <property type="entry name" value="START_lipid-bd_dom"/>
</dbReference>
<dbReference type="AlphaFoldDB" id="A0A3D8Y965"/>
<dbReference type="InterPro" id="IPR028347">
    <property type="entry name" value="START_dom_prot"/>
</dbReference>
<accession>A0A3D8Y965</accession>
<dbReference type="Proteomes" id="UP000256373">
    <property type="component" value="Unassembled WGS sequence"/>
</dbReference>
<name>A0A3D8Y965_9BACT</name>
<dbReference type="PANTHER" id="PTHR19308:SF14">
    <property type="entry name" value="START DOMAIN-CONTAINING PROTEIN"/>
    <property type="match status" value="1"/>
</dbReference>
<reference evidence="2 3" key="1">
    <citation type="submission" date="2018-07" db="EMBL/GenBank/DDBJ databases">
        <title>Dyadobacter roseus sp. nov., isolated from rose rhizosphere soil.</title>
        <authorList>
            <person name="Chen L."/>
        </authorList>
    </citation>
    <scope>NUCLEOTIDE SEQUENCE [LARGE SCALE GENOMIC DNA]</scope>
    <source>
        <strain evidence="2 3">RS19</strain>
    </source>
</reference>
<dbReference type="SMART" id="SM00234">
    <property type="entry name" value="START"/>
    <property type="match status" value="1"/>
</dbReference>
<proteinExistence type="predicted"/>
<evidence type="ECO:0000313" key="2">
    <source>
        <dbReference type="EMBL" id="REA58057.1"/>
    </source>
</evidence>
<dbReference type="Gene3D" id="3.30.530.20">
    <property type="match status" value="1"/>
</dbReference>
<feature type="domain" description="START" evidence="1">
    <location>
        <begin position="18"/>
        <end position="194"/>
    </location>
</feature>
<comment type="caution">
    <text evidence="2">The sequence shown here is derived from an EMBL/GenBank/DDBJ whole genome shotgun (WGS) entry which is preliminary data.</text>
</comment>
<evidence type="ECO:0000313" key="3">
    <source>
        <dbReference type="Proteomes" id="UP000256373"/>
    </source>
</evidence>
<dbReference type="InterPro" id="IPR051213">
    <property type="entry name" value="START_lipid_transfer"/>
</dbReference>
<dbReference type="GO" id="GO:0005737">
    <property type="term" value="C:cytoplasm"/>
    <property type="evidence" value="ECO:0007669"/>
    <property type="project" value="UniProtKB-ARBA"/>
</dbReference>
<dbReference type="SUPFAM" id="SSF55961">
    <property type="entry name" value="Bet v1-like"/>
    <property type="match status" value="1"/>
</dbReference>
<dbReference type="OrthoDB" id="5734556at2"/>
<dbReference type="InterPro" id="IPR023393">
    <property type="entry name" value="START-like_dom_sf"/>
</dbReference>